<comment type="caution">
    <text evidence="1">The sequence shown here is derived from an EMBL/GenBank/DDBJ whole genome shotgun (WGS) entry which is preliminary data.</text>
</comment>
<dbReference type="AlphaFoldDB" id="A0A837J9Q0"/>
<name>A0A837J9Q0_9BACT</name>
<protein>
    <submittedName>
        <fullName evidence="1">Uncharacterized protein</fullName>
    </submittedName>
</protein>
<evidence type="ECO:0000313" key="1">
    <source>
        <dbReference type="EMBL" id="KLE03624.1"/>
    </source>
</evidence>
<dbReference type="RefSeq" id="WP_046995207.1">
    <property type="nucleotide sequence ID" value="NZ_JAIT01000059.1"/>
</dbReference>
<sequence>MEKIEINEVLKQVSLISKPKNFGVQEVIKLVKENLKDKEFPSFNNKIEGINNIKYDYYDKNLITIRLQNNPTSNYYKQIVLSKNSCKVETIKEEDINYLNEQKEKYRMEIHEKIVEIAKTTNDFKIQEELFSLENEDINNGLKVNLNLSDKLKEKFELKEEDNSLDFDR</sequence>
<reference evidence="1 2" key="1">
    <citation type="submission" date="2014-01" db="EMBL/GenBank/DDBJ databases">
        <title>Development of a Comparative Genomic Fingerprinting Assay for High Resolution Genotyping of Arcobacter butzleri.</title>
        <authorList>
            <person name="Webb A.L."/>
            <person name="Inglis G.D."/>
            <person name="Kruczkiewicz P."/>
            <person name="Selinger L.B."/>
            <person name="Taboada E.N."/>
        </authorList>
    </citation>
    <scope>NUCLEOTIDE SEQUENCE [LARGE SCALE GENOMIC DNA]</scope>
    <source>
        <strain evidence="1 2">L352</strain>
    </source>
</reference>
<dbReference type="Proteomes" id="UP000035462">
    <property type="component" value="Unassembled WGS sequence"/>
</dbReference>
<accession>A0A837J9Q0</accession>
<gene>
    <name evidence="1" type="ORF">AF77_09200</name>
</gene>
<evidence type="ECO:0000313" key="2">
    <source>
        <dbReference type="Proteomes" id="UP000035462"/>
    </source>
</evidence>
<proteinExistence type="predicted"/>
<organism evidence="1 2">
    <name type="scientific">Aliarcobacter butzleri L352</name>
    <dbReference type="NCBI Taxonomy" id="1447260"/>
    <lineage>
        <taxon>Bacteria</taxon>
        <taxon>Pseudomonadati</taxon>
        <taxon>Campylobacterota</taxon>
        <taxon>Epsilonproteobacteria</taxon>
        <taxon>Campylobacterales</taxon>
        <taxon>Arcobacteraceae</taxon>
        <taxon>Aliarcobacter</taxon>
    </lineage>
</organism>
<dbReference type="EMBL" id="JAIT01000059">
    <property type="protein sequence ID" value="KLE03624.1"/>
    <property type="molecule type" value="Genomic_DNA"/>
</dbReference>